<dbReference type="KEGG" id="aram:KAR29_04020"/>
<name>A0A9Q7EXJ6_9BACT</name>
<dbReference type="Pfam" id="PF10531">
    <property type="entry name" value="SLBB"/>
    <property type="match status" value="1"/>
</dbReference>
<dbReference type="InterPro" id="IPR010994">
    <property type="entry name" value="RuvA_2-like"/>
</dbReference>
<dbReference type="EMBL" id="CP072943">
    <property type="protein sequence ID" value="QTX33669.1"/>
    <property type="molecule type" value="Genomic_DNA"/>
</dbReference>
<dbReference type="Pfam" id="PF12836">
    <property type="entry name" value="HHH_3"/>
    <property type="match status" value="1"/>
</dbReference>
<feature type="compositionally biased region" description="Pro residues" evidence="1">
    <location>
        <begin position="138"/>
        <end position="149"/>
    </location>
</feature>
<evidence type="ECO:0000259" key="2">
    <source>
        <dbReference type="SMART" id="SM00278"/>
    </source>
</evidence>
<gene>
    <name evidence="3" type="ORF">KAR29_04020</name>
</gene>
<feature type="domain" description="Helix-hairpin-helix DNA-binding motif class 1" evidence="2">
    <location>
        <begin position="198"/>
        <end position="217"/>
    </location>
</feature>
<organism evidence="3 4">
    <name type="scientific">Aminithiophilus ramosus</name>
    <dbReference type="NCBI Taxonomy" id="3029084"/>
    <lineage>
        <taxon>Bacteria</taxon>
        <taxon>Thermotogati</taxon>
        <taxon>Synergistota</taxon>
        <taxon>Synergistia</taxon>
        <taxon>Synergistales</taxon>
        <taxon>Aminithiophilaceae</taxon>
        <taxon>Aminithiophilus</taxon>
    </lineage>
</organism>
<dbReference type="GO" id="GO:0015628">
    <property type="term" value="P:protein secretion by the type II secretion system"/>
    <property type="evidence" value="ECO:0007669"/>
    <property type="project" value="TreeGrafter"/>
</dbReference>
<dbReference type="NCBIfam" id="TIGR00426">
    <property type="entry name" value="competence protein ComEA helix-hairpin-helix repeat region"/>
    <property type="match status" value="1"/>
</dbReference>
<dbReference type="InterPro" id="IPR019554">
    <property type="entry name" value="Soluble_ligand-bd"/>
</dbReference>
<sequence>MVERRWKGLAFFSGAVVCLFAAWLLLSHFSGRWGSPEPTTVAGPALAVREELAHRLPPSEPVAERPERVEPSEPWVVYVTGGIRSPGVYQVPPGSRVYLAVEMAGGFSAEGDREAINLAEPLADGRHLHVPRRGEVPAPQPLPSRPSPSPGVSGTEKVLVDVNRAGAADLATLPGIGPKLAQALVDDREAKGPFRTVDDLKRVRGIGDGKLESIRPFVTVGP</sequence>
<dbReference type="SMART" id="SM00278">
    <property type="entry name" value="HhH1"/>
    <property type="match status" value="2"/>
</dbReference>
<evidence type="ECO:0000313" key="4">
    <source>
        <dbReference type="Proteomes" id="UP000671879"/>
    </source>
</evidence>
<dbReference type="GO" id="GO:0006281">
    <property type="term" value="P:DNA repair"/>
    <property type="evidence" value="ECO:0007669"/>
    <property type="project" value="InterPro"/>
</dbReference>
<accession>A0A9Q7EXJ6</accession>
<dbReference type="AlphaFoldDB" id="A0A9Q7EXJ6"/>
<dbReference type="Gene3D" id="1.10.150.280">
    <property type="entry name" value="AF1531-like domain"/>
    <property type="match status" value="1"/>
</dbReference>
<reference evidence="4" key="1">
    <citation type="submission" date="2021-04" db="EMBL/GenBank/DDBJ databases">
        <title>A novel Synergistetes isolate from a pyrite-forming mixed culture.</title>
        <authorList>
            <person name="Bunk B."/>
            <person name="Sproer C."/>
            <person name="Spring S."/>
            <person name="Pester M."/>
        </authorList>
    </citation>
    <scope>NUCLEOTIDE SEQUENCE [LARGE SCALE GENOMIC DNA]</scope>
    <source>
        <strain evidence="4">J.5.4.2-T.3.5.2</strain>
    </source>
</reference>
<evidence type="ECO:0000256" key="1">
    <source>
        <dbReference type="SAM" id="MobiDB-lite"/>
    </source>
</evidence>
<dbReference type="GO" id="GO:0003677">
    <property type="term" value="F:DNA binding"/>
    <property type="evidence" value="ECO:0007669"/>
    <property type="project" value="UniProtKB-KW"/>
</dbReference>
<dbReference type="InterPro" id="IPR051675">
    <property type="entry name" value="Endo/Exo/Phosphatase_dom_1"/>
</dbReference>
<proteinExistence type="predicted"/>
<dbReference type="SUPFAM" id="SSF47781">
    <property type="entry name" value="RuvA domain 2-like"/>
    <property type="match status" value="1"/>
</dbReference>
<dbReference type="InterPro" id="IPR003583">
    <property type="entry name" value="Hlx-hairpin-Hlx_DNA-bd_motif"/>
</dbReference>
<dbReference type="PANTHER" id="PTHR21180">
    <property type="entry name" value="ENDONUCLEASE/EXONUCLEASE/PHOSPHATASE FAMILY DOMAIN-CONTAINING PROTEIN 1"/>
    <property type="match status" value="1"/>
</dbReference>
<keyword evidence="4" id="KW-1185">Reference proteome</keyword>
<dbReference type="Proteomes" id="UP000671879">
    <property type="component" value="Chromosome"/>
</dbReference>
<dbReference type="GO" id="GO:0015627">
    <property type="term" value="C:type II protein secretion system complex"/>
    <property type="evidence" value="ECO:0007669"/>
    <property type="project" value="TreeGrafter"/>
</dbReference>
<dbReference type="Gene3D" id="3.10.560.10">
    <property type="entry name" value="Outer membrane lipoprotein wza domain like"/>
    <property type="match status" value="1"/>
</dbReference>
<feature type="region of interest" description="Disordered" evidence="1">
    <location>
        <begin position="133"/>
        <end position="155"/>
    </location>
</feature>
<evidence type="ECO:0000313" key="3">
    <source>
        <dbReference type="EMBL" id="QTX33669.1"/>
    </source>
</evidence>
<keyword evidence="3" id="KW-0238">DNA-binding</keyword>
<dbReference type="PANTHER" id="PTHR21180:SF32">
    <property type="entry name" value="ENDONUCLEASE_EXONUCLEASE_PHOSPHATASE FAMILY DOMAIN-CONTAINING PROTEIN 1"/>
    <property type="match status" value="1"/>
</dbReference>
<dbReference type="InterPro" id="IPR004509">
    <property type="entry name" value="Competence_ComEA_HhH"/>
</dbReference>
<feature type="domain" description="Helix-hairpin-helix DNA-binding motif class 1" evidence="2">
    <location>
        <begin position="168"/>
        <end position="187"/>
    </location>
</feature>
<protein>
    <submittedName>
        <fullName evidence="3">ComEA family DNA-binding protein</fullName>
    </submittedName>
</protein>